<protein>
    <recommendedName>
        <fullName evidence="4">Secreted protein</fullName>
    </recommendedName>
</protein>
<evidence type="ECO:0000313" key="3">
    <source>
        <dbReference type="Proteomes" id="UP001500305"/>
    </source>
</evidence>
<sequence length="175" mass="18035">MRNGLVQLTAWVAATSAAVALSWLGVHAVLADAAFEEPRAVPLPSPSGRPVDDPSTPPPAIGEPTAAASGSAGPDSASPTPSAPPSPSSPAPGVAHSSQPADTSVRSYLVPGGRVALDMRPDRADLVSAAPEPGWQMQVWRQEGWLRVDFAQGGRVNSVFATWNGHPPNVQTVVR</sequence>
<proteinExistence type="predicted"/>
<feature type="region of interest" description="Disordered" evidence="1">
    <location>
        <begin position="40"/>
        <end position="106"/>
    </location>
</feature>
<dbReference type="EMBL" id="BAAATR010000008">
    <property type="protein sequence ID" value="GAA2241843.1"/>
    <property type="molecule type" value="Genomic_DNA"/>
</dbReference>
<keyword evidence="3" id="KW-1185">Reference proteome</keyword>
<dbReference type="Proteomes" id="UP001500305">
    <property type="component" value="Unassembled WGS sequence"/>
</dbReference>
<accession>A0ABN3DUA3</accession>
<comment type="caution">
    <text evidence="2">The sequence shown here is derived from an EMBL/GenBank/DDBJ whole genome shotgun (WGS) entry which is preliminary data.</text>
</comment>
<organism evidence="2 3">
    <name type="scientific">Kitasatospora cystarginea</name>
    <dbReference type="NCBI Taxonomy" id="58350"/>
    <lineage>
        <taxon>Bacteria</taxon>
        <taxon>Bacillati</taxon>
        <taxon>Actinomycetota</taxon>
        <taxon>Actinomycetes</taxon>
        <taxon>Kitasatosporales</taxon>
        <taxon>Streptomycetaceae</taxon>
        <taxon>Kitasatospora</taxon>
    </lineage>
</organism>
<feature type="compositionally biased region" description="Pro residues" evidence="1">
    <location>
        <begin position="81"/>
        <end position="90"/>
    </location>
</feature>
<dbReference type="RefSeq" id="WP_344636314.1">
    <property type="nucleotide sequence ID" value="NZ_BAAATR010000008.1"/>
</dbReference>
<gene>
    <name evidence="2" type="ORF">GCM10010430_24270</name>
</gene>
<evidence type="ECO:0000313" key="2">
    <source>
        <dbReference type="EMBL" id="GAA2241843.1"/>
    </source>
</evidence>
<evidence type="ECO:0000256" key="1">
    <source>
        <dbReference type="SAM" id="MobiDB-lite"/>
    </source>
</evidence>
<evidence type="ECO:0008006" key="4">
    <source>
        <dbReference type="Google" id="ProtNLM"/>
    </source>
</evidence>
<name>A0ABN3DUA3_9ACTN</name>
<reference evidence="2 3" key="1">
    <citation type="journal article" date="2019" name="Int. J. Syst. Evol. Microbiol.">
        <title>The Global Catalogue of Microorganisms (GCM) 10K type strain sequencing project: providing services to taxonomists for standard genome sequencing and annotation.</title>
        <authorList>
            <consortium name="The Broad Institute Genomics Platform"/>
            <consortium name="The Broad Institute Genome Sequencing Center for Infectious Disease"/>
            <person name="Wu L."/>
            <person name="Ma J."/>
        </authorList>
    </citation>
    <scope>NUCLEOTIDE SEQUENCE [LARGE SCALE GENOMIC DNA]</scope>
    <source>
        <strain evidence="2 3">JCM 7356</strain>
    </source>
</reference>
<feature type="compositionally biased region" description="Low complexity" evidence="1">
    <location>
        <begin position="66"/>
        <end position="80"/>
    </location>
</feature>